<keyword evidence="5 10" id="KW-0573">Peptidoglycan synthesis</keyword>
<keyword evidence="7 10" id="KW-0472">Membrane</keyword>
<dbReference type="OrthoDB" id="9816572at2"/>
<evidence type="ECO:0000256" key="5">
    <source>
        <dbReference type="ARBA" id="ARBA00022984"/>
    </source>
</evidence>
<reference evidence="12 13" key="1">
    <citation type="submission" date="2018-08" db="EMBL/GenBank/DDBJ databases">
        <title>Complete genome sequencing of Blastochloris tepida GI.</title>
        <authorList>
            <person name="Tsukatani Y."/>
            <person name="Mori H."/>
        </authorList>
    </citation>
    <scope>NUCLEOTIDE SEQUENCE [LARGE SCALE GENOMIC DNA]</scope>
    <source>
        <strain evidence="12 13">GI</strain>
    </source>
</reference>
<dbReference type="GO" id="GO:0034204">
    <property type="term" value="P:lipid translocation"/>
    <property type="evidence" value="ECO:0007669"/>
    <property type="project" value="TreeGrafter"/>
</dbReference>
<evidence type="ECO:0000256" key="4">
    <source>
        <dbReference type="ARBA" id="ARBA00022960"/>
    </source>
</evidence>
<keyword evidence="6 10" id="KW-1133">Transmembrane helix</keyword>
<comment type="function">
    <text evidence="8 10 11">Involved in peptidoglycan biosynthesis. Transports lipid-linked peptidoglycan precursors from the inner to the outer leaflet of the cytoplasmic membrane.</text>
</comment>
<dbReference type="NCBIfam" id="TIGR01695">
    <property type="entry name" value="murJ_mviN"/>
    <property type="match status" value="1"/>
</dbReference>
<dbReference type="GO" id="GO:0009252">
    <property type="term" value="P:peptidoglycan biosynthetic process"/>
    <property type="evidence" value="ECO:0007669"/>
    <property type="project" value="UniProtKB-UniRule"/>
</dbReference>
<keyword evidence="2 10" id="KW-1003">Cell membrane</keyword>
<organism evidence="12 13">
    <name type="scientific">Blastochloris tepida</name>
    <dbReference type="NCBI Taxonomy" id="2233851"/>
    <lineage>
        <taxon>Bacteria</taxon>
        <taxon>Pseudomonadati</taxon>
        <taxon>Pseudomonadota</taxon>
        <taxon>Alphaproteobacteria</taxon>
        <taxon>Hyphomicrobiales</taxon>
        <taxon>Blastochloridaceae</taxon>
        <taxon>Blastochloris</taxon>
    </lineage>
</organism>
<dbReference type="UniPathway" id="UPA00219"/>
<evidence type="ECO:0000256" key="7">
    <source>
        <dbReference type="ARBA" id="ARBA00023136"/>
    </source>
</evidence>
<evidence type="ECO:0000256" key="11">
    <source>
        <dbReference type="PIRNR" id="PIRNR002869"/>
    </source>
</evidence>
<evidence type="ECO:0000256" key="3">
    <source>
        <dbReference type="ARBA" id="ARBA00022692"/>
    </source>
</evidence>
<proteinExistence type="inferred from homology"/>
<dbReference type="PIRSF" id="PIRSF002869">
    <property type="entry name" value="MviN"/>
    <property type="match status" value="1"/>
</dbReference>
<name>A0A348G3U2_9HYPH</name>
<dbReference type="InterPro" id="IPR004268">
    <property type="entry name" value="MurJ"/>
</dbReference>
<keyword evidence="10 11" id="KW-0961">Cell wall biogenesis/degradation</keyword>
<dbReference type="InterPro" id="IPR051050">
    <property type="entry name" value="Lipid_II_flippase_MurJ/MviN"/>
</dbReference>
<evidence type="ECO:0000256" key="10">
    <source>
        <dbReference type="HAMAP-Rule" id="MF_02078"/>
    </source>
</evidence>
<dbReference type="PANTHER" id="PTHR47019:SF1">
    <property type="entry name" value="LIPID II FLIPPASE MURJ"/>
    <property type="match status" value="1"/>
</dbReference>
<evidence type="ECO:0000256" key="1">
    <source>
        <dbReference type="ARBA" id="ARBA00004651"/>
    </source>
</evidence>
<dbReference type="EMBL" id="AP018907">
    <property type="protein sequence ID" value="BBF94225.1"/>
    <property type="molecule type" value="Genomic_DNA"/>
</dbReference>
<dbReference type="CDD" id="cd13123">
    <property type="entry name" value="MATE_MurJ_like"/>
    <property type="match status" value="1"/>
</dbReference>
<evidence type="ECO:0000256" key="9">
    <source>
        <dbReference type="ARBA" id="ARBA00061532"/>
    </source>
</evidence>
<dbReference type="KEGG" id="blag:BLTE_29100"/>
<feature type="transmembrane region" description="Helical" evidence="10">
    <location>
        <begin position="278"/>
        <end position="302"/>
    </location>
</feature>
<dbReference type="Pfam" id="PF03023">
    <property type="entry name" value="MurJ"/>
    <property type="match status" value="1"/>
</dbReference>
<feature type="transmembrane region" description="Helical" evidence="10">
    <location>
        <begin position="190"/>
        <end position="213"/>
    </location>
</feature>
<accession>A0A348G3U2</accession>
<comment type="caution">
    <text evidence="10">Lacks conserved residue(s) required for the propagation of feature annotation.</text>
</comment>
<evidence type="ECO:0000313" key="12">
    <source>
        <dbReference type="EMBL" id="BBF94225.1"/>
    </source>
</evidence>
<feature type="transmembrane region" description="Helical" evidence="10">
    <location>
        <begin position="345"/>
        <end position="365"/>
    </location>
</feature>
<feature type="transmembrane region" description="Helical" evidence="10">
    <location>
        <begin position="165"/>
        <end position="184"/>
    </location>
</feature>
<dbReference type="GO" id="GO:0071555">
    <property type="term" value="P:cell wall organization"/>
    <property type="evidence" value="ECO:0007669"/>
    <property type="project" value="UniProtKB-UniRule"/>
</dbReference>
<feature type="transmembrane region" description="Helical" evidence="10">
    <location>
        <begin position="91"/>
        <end position="114"/>
    </location>
</feature>
<dbReference type="Proteomes" id="UP000266934">
    <property type="component" value="Chromosome"/>
</dbReference>
<dbReference type="GO" id="GO:0005886">
    <property type="term" value="C:plasma membrane"/>
    <property type="evidence" value="ECO:0007669"/>
    <property type="project" value="UniProtKB-SubCell"/>
</dbReference>
<dbReference type="GO" id="GO:0015648">
    <property type="term" value="F:lipid-linked peptidoglycan transporter activity"/>
    <property type="evidence" value="ECO:0007669"/>
    <property type="project" value="UniProtKB-UniRule"/>
</dbReference>
<comment type="similarity">
    <text evidence="9 10 11">Belongs to the MurJ/MviN family.</text>
</comment>
<feature type="transmembrane region" description="Helical" evidence="10">
    <location>
        <begin position="314"/>
        <end position="333"/>
    </location>
</feature>
<keyword evidence="10 11" id="KW-0813">Transport</keyword>
<dbReference type="PRINTS" id="PR01806">
    <property type="entry name" value="VIRFACTRMVIN"/>
</dbReference>
<comment type="pathway">
    <text evidence="10">Cell wall biogenesis; peptidoglycan biosynthesis.</text>
</comment>
<comment type="subcellular location">
    <subcellularLocation>
        <location evidence="10">Cell inner membrane</location>
        <topology evidence="10">Multi-pass membrane protein</topology>
    </subcellularLocation>
    <subcellularLocation>
        <location evidence="1">Cell membrane</location>
        <topology evidence="1">Multi-pass membrane protein</topology>
    </subcellularLocation>
</comment>
<dbReference type="PANTHER" id="PTHR47019">
    <property type="entry name" value="LIPID II FLIPPASE MURJ"/>
    <property type="match status" value="1"/>
</dbReference>
<keyword evidence="10" id="KW-0997">Cell inner membrane</keyword>
<feature type="transmembrane region" description="Helical" evidence="10">
    <location>
        <begin position="482"/>
        <end position="506"/>
    </location>
</feature>
<protein>
    <recommendedName>
        <fullName evidence="10">Probable lipid II flippase MurJ</fullName>
    </recommendedName>
</protein>
<evidence type="ECO:0000256" key="6">
    <source>
        <dbReference type="ARBA" id="ARBA00022989"/>
    </source>
</evidence>
<feature type="transmembrane region" description="Helical" evidence="10">
    <location>
        <begin position="134"/>
        <end position="153"/>
    </location>
</feature>
<feature type="transmembrane region" description="Helical" evidence="10">
    <location>
        <begin position="386"/>
        <end position="406"/>
    </location>
</feature>
<evidence type="ECO:0000256" key="2">
    <source>
        <dbReference type="ARBA" id="ARBA00022475"/>
    </source>
</evidence>
<keyword evidence="13" id="KW-1185">Reference proteome</keyword>
<feature type="transmembrane region" description="Helical" evidence="10">
    <location>
        <begin position="252"/>
        <end position="272"/>
    </location>
</feature>
<dbReference type="AlphaFoldDB" id="A0A348G3U2"/>
<dbReference type="RefSeq" id="WP_126401356.1">
    <property type="nucleotide sequence ID" value="NZ_AP018907.1"/>
</dbReference>
<feature type="transmembrane region" description="Helical" evidence="10">
    <location>
        <begin position="452"/>
        <end position="476"/>
    </location>
</feature>
<dbReference type="HAMAP" id="MF_02078">
    <property type="entry name" value="MurJ_MviN"/>
    <property type="match status" value="1"/>
</dbReference>
<keyword evidence="3 10" id="KW-0812">Transmembrane</keyword>
<evidence type="ECO:0000313" key="13">
    <source>
        <dbReference type="Proteomes" id="UP000266934"/>
    </source>
</evidence>
<dbReference type="GO" id="GO:0008360">
    <property type="term" value="P:regulation of cell shape"/>
    <property type="evidence" value="ECO:0007669"/>
    <property type="project" value="UniProtKB-UniRule"/>
</dbReference>
<gene>
    <name evidence="10" type="primary">murJ</name>
    <name evidence="12" type="ORF">BLTE_29100</name>
</gene>
<evidence type="ECO:0000256" key="8">
    <source>
        <dbReference type="ARBA" id="ARBA00060041"/>
    </source>
</evidence>
<sequence length="519" mass="51442">MSLLRKVSSVGAATLVSRVLGFVRDAMMAAVLGAGPLADAFVAAFQLPNLARRLLAEGALNAAFVPAWLTLRAEAGPDAARAFTSRVFGTLAALLVGLVALVVLLMPQVVGLIAPGFAPQDARFALAVDWARWTVGYVVLAGLVAVLAGVLNANGRVGAAAALPIAFNLVMIAALAAALFAGLAESAAAGTLLALAVLVAGLVQLALVGLAAARLPARPLDRPSVDAGPDIRRFFRRAGPGLIAAGIPQIKFFAAVAIASGVPGAASYLWYADRLYELPLGIVSAIAAGVLVPVLAAHARAADGAALIGAQSRAIEFAAGLALPAAVGLVLLADPIARTLFERGAFGPADSAATAAVLAALAFGLPGHVLEKVFAAGSYAHNDTATPMMTALAGLGVAVAGGLLLLPAFGAAGVAAAMAASGWVNAASLAAIEARRGRLRLDPATPRTLAKVAAAAALMALALALVRELAAGLLAGGTAARVLALAALIGCGGAVYAAAVQAMGAFDLARLSGLRGGRT</sequence>
<keyword evidence="4 10" id="KW-0133">Cell shape</keyword>